<protein>
    <recommendedName>
        <fullName evidence="3">HP domain-containing protein</fullName>
    </recommendedName>
</protein>
<dbReference type="SMART" id="SM00153">
    <property type="entry name" value="VHP"/>
    <property type="match status" value="1"/>
</dbReference>
<dbReference type="SUPFAM" id="SSF55753">
    <property type="entry name" value="Actin depolymerizing proteins"/>
    <property type="match status" value="5"/>
</dbReference>
<dbReference type="InterPro" id="IPR007123">
    <property type="entry name" value="Gelsolin-like_dom"/>
</dbReference>
<name>A0A6B2KYM9_9EUKA</name>
<reference evidence="4" key="1">
    <citation type="journal article" date="2020" name="J. Eukaryot. Microbiol.">
        <title>De novo Sequencing, Assembly and Annotation of the Transcriptome for the Free-Living Testate Amoeba Arcella intermedia.</title>
        <authorList>
            <person name="Ribeiro G.M."/>
            <person name="Porfirio-Sousa A.L."/>
            <person name="Maurer-Alcala X.X."/>
            <person name="Katz L.A."/>
            <person name="Lahr D.J.G."/>
        </authorList>
    </citation>
    <scope>NUCLEOTIDE SEQUENCE</scope>
</reference>
<dbReference type="Gene3D" id="1.10.950.10">
    <property type="entry name" value="Villin headpiece domain"/>
    <property type="match status" value="1"/>
</dbReference>
<dbReference type="GO" id="GO:0005737">
    <property type="term" value="C:cytoplasm"/>
    <property type="evidence" value="ECO:0007669"/>
    <property type="project" value="TreeGrafter"/>
</dbReference>
<dbReference type="InterPro" id="IPR003128">
    <property type="entry name" value="Villin_headpiece"/>
</dbReference>
<sequence>MNPVLQGFAQYSEAGASTGQLFDPDAILKKTKEQQEKDKERSEAVAKLIQIRGTSRVHARQVLLAAGSLNDANVFVLDDLKCLYIWHGKKCSRMEKATGLDVASRINRQYHGGRMDIAKLESGQEDESFWTAIGGKTEIAPMSVGLVTKDTNKEYAAMDCLYVYDEEGDDLITIEGKRDQKQLNEARSYILDCTDEFYVWHGKKVSNEIKQKANTKAKELFDSKPRQPWTQIERANQGGEPVLFVMKFALWEPDATLSGYVPVRGNVAKHIKQEDVQKMDVKKMYNAAPIVGWSFAMEDRDDGRNGSFIIWSIDSFSKKPIPEEEYGHFYSKKSYIILYSWCHDEKYVIYFWQGEHSSINEKGTSATLTTDVNEKYCYNRAILTRVVQYREPKHMLMCFDHNFVVHRGESRDLKKDTRMYQVRGTDRTNTRVTEIIKTSSSLYTGDVFFVTSPEAIYLWKGKHSNPFSLQYAIAIINKINLEKSNVVTVETQQPSKSPVVNRKDKSPKVPRKDEKTGETTVSIEEIQLARKKMVEKAPEYQYVIENGLLPVIVIEEGQEPEEFWKAIGGKKEYIQKPFKVDPKLFFCESDLGVFNCHRIFDFVQADLLPRKMLILDLYEVVYLWIGKEHNHMGDRKLALELVLEYVAKAPDGRPPNDPKVVKEGFEPLDFGAAFQAFRFSGKNAPLVLVTEALSEFSETYIPYEKLKNKKTLPSTVDTSRLEDYLSNEEFEAVFTMKREEWKDKPLWKRQEEKKKAGLY</sequence>
<evidence type="ECO:0000256" key="2">
    <source>
        <dbReference type="SAM" id="MobiDB-lite"/>
    </source>
</evidence>
<dbReference type="AlphaFoldDB" id="A0A6B2KYM9"/>
<proteinExistence type="predicted"/>
<dbReference type="Pfam" id="PF02209">
    <property type="entry name" value="VHP"/>
    <property type="match status" value="1"/>
</dbReference>
<dbReference type="GO" id="GO:0051016">
    <property type="term" value="P:barbed-end actin filament capping"/>
    <property type="evidence" value="ECO:0007669"/>
    <property type="project" value="TreeGrafter"/>
</dbReference>
<keyword evidence="1" id="KW-0677">Repeat</keyword>
<dbReference type="PRINTS" id="PR00597">
    <property type="entry name" value="GELSOLIN"/>
</dbReference>
<dbReference type="GO" id="GO:0005546">
    <property type="term" value="F:phosphatidylinositol-4,5-bisphosphate binding"/>
    <property type="evidence" value="ECO:0007669"/>
    <property type="project" value="TreeGrafter"/>
</dbReference>
<dbReference type="CDD" id="cd11293">
    <property type="entry name" value="gelsolin_S4_like"/>
    <property type="match status" value="1"/>
</dbReference>
<dbReference type="InterPro" id="IPR036886">
    <property type="entry name" value="Villin_headpiece_dom_sf"/>
</dbReference>
<organism evidence="4">
    <name type="scientific">Arcella intermedia</name>
    <dbReference type="NCBI Taxonomy" id="1963864"/>
    <lineage>
        <taxon>Eukaryota</taxon>
        <taxon>Amoebozoa</taxon>
        <taxon>Tubulinea</taxon>
        <taxon>Elardia</taxon>
        <taxon>Arcellinida</taxon>
        <taxon>Sphaerothecina</taxon>
        <taxon>Arcellidae</taxon>
        <taxon>Arcella</taxon>
    </lineage>
</organism>
<evidence type="ECO:0000313" key="4">
    <source>
        <dbReference type="EMBL" id="NDV29705.1"/>
    </source>
</evidence>
<accession>A0A6B2KYM9</accession>
<dbReference type="GO" id="GO:0051015">
    <property type="term" value="F:actin filament binding"/>
    <property type="evidence" value="ECO:0007669"/>
    <property type="project" value="InterPro"/>
</dbReference>
<dbReference type="PANTHER" id="PTHR11977:SF51">
    <property type="entry name" value="PROTEIN FLIGHTLESS-1 HOMOLOG"/>
    <property type="match status" value="1"/>
</dbReference>
<dbReference type="InterPro" id="IPR007122">
    <property type="entry name" value="Villin/Gelsolin"/>
</dbReference>
<feature type="domain" description="HP" evidence="3">
    <location>
        <begin position="695"/>
        <end position="759"/>
    </location>
</feature>
<dbReference type="EMBL" id="GIBP01000736">
    <property type="protein sequence ID" value="NDV29705.1"/>
    <property type="molecule type" value="Transcribed_RNA"/>
</dbReference>
<dbReference type="GO" id="GO:0015629">
    <property type="term" value="C:actin cytoskeleton"/>
    <property type="evidence" value="ECO:0007669"/>
    <property type="project" value="TreeGrafter"/>
</dbReference>
<dbReference type="SMART" id="SM00262">
    <property type="entry name" value="GEL"/>
    <property type="match status" value="5"/>
</dbReference>
<evidence type="ECO:0000256" key="1">
    <source>
        <dbReference type="ARBA" id="ARBA00022737"/>
    </source>
</evidence>
<feature type="region of interest" description="Disordered" evidence="2">
    <location>
        <begin position="491"/>
        <end position="517"/>
    </location>
</feature>
<dbReference type="SUPFAM" id="SSF47050">
    <property type="entry name" value="VHP, Villin headpiece domain"/>
    <property type="match status" value="1"/>
</dbReference>
<dbReference type="InterPro" id="IPR029006">
    <property type="entry name" value="ADF-H/Gelsolin-like_dom_sf"/>
</dbReference>
<evidence type="ECO:0000259" key="3">
    <source>
        <dbReference type="PROSITE" id="PS51089"/>
    </source>
</evidence>
<dbReference type="Pfam" id="PF00626">
    <property type="entry name" value="Gelsolin"/>
    <property type="match status" value="4"/>
</dbReference>
<dbReference type="PANTHER" id="PTHR11977">
    <property type="entry name" value="VILLIN"/>
    <property type="match status" value="1"/>
</dbReference>
<dbReference type="Gene3D" id="3.40.20.10">
    <property type="entry name" value="Severin"/>
    <property type="match status" value="5"/>
</dbReference>
<dbReference type="GO" id="GO:0051014">
    <property type="term" value="P:actin filament severing"/>
    <property type="evidence" value="ECO:0007669"/>
    <property type="project" value="TreeGrafter"/>
</dbReference>
<dbReference type="PROSITE" id="PS51089">
    <property type="entry name" value="HP"/>
    <property type="match status" value="1"/>
</dbReference>
<feature type="compositionally biased region" description="Basic and acidic residues" evidence="2">
    <location>
        <begin position="501"/>
        <end position="517"/>
    </location>
</feature>
<dbReference type="GO" id="GO:0008154">
    <property type="term" value="P:actin polymerization or depolymerization"/>
    <property type="evidence" value="ECO:0007669"/>
    <property type="project" value="TreeGrafter"/>
</dbReference>